<dbReference type="Proteomes" id="UP000440578">
    <property type="component" value="Unassembled WGS sequence"/>
</dbReference>
<organism evidence="4 5">
    <name type="scientific">Amphibalanus amphitrite</name>
    <name type="common">Striped barnacle</name>
    <name type="synonym">Balanus amphitrite</name>
    <dbReference type="NCBI Taxonomy" id="1232801"/>
    <lineage>
        <taxon>Eukaryota</taxon>
        <taxon>Metazoa</taxon>
        <taxon>Ecdysozoa</taxon>
        <taxon>Arthropoda</taxon>
        <taxon>Crustacea</taxon>
        <taxon>Multicrustacea</taxon>
        <taxon>Cirripedia</taxon>
        <taxon>Thoracica</taxon>
        <taxon>Thoracicalcarea</taxon>
        <taxon>Balanomorpha</taxon>
        <taxon>Balanoidea</taxon>
        <taxon>Balanidae</taxon>
        <taxon>Amphibalaninae</taxon>
        <taxon>Amphibalanus</taxon>
    </lineage>
</organism>
<reference evidence="4 5" key="1">
    <citation type="submission" date="2019-07" db="EMBL/GenBank/DDBJ databases">
        <title>Draft genome assembly of a fouling barnacle, Amphibalanus amphitrite (Darwin, 1854): The first reference genome for Thecostraca.</title>
        <authorList>
            <person name="Kim W."/>
        </authorList>
    </citation>
    <scope>NUCLEOTIDE SEQUENCE [LARGE SCALE GENOMIC DNA]</scope>
    <source>
        <strain evidence="4">SNU_AA5</strain>
        <tissue evidence="4">Soma without cirri and trophi</tissue>
    </source>
</reference>
<dbReference type="Gene3D" id="3.30.160.60">
    <property type="entry name" value="Classic Zinc Finger"/>
    <property type="match status" value="1"/>
</dbReference>
<keyword evidence="1" id="KW-0862">Zinc</keyword>
<protein>
    <recommendedName>
        <fullName evidence="3">C2H2-type domain-containing protein</fullName>
    </recommendedName>
</protein>
<comment type="caution">
    <text evidence="4">The sequence shown here is derived from an EMBL/GenBank/DDBJ whole genome shotgun (WGS) entry which is preliminary data.</text>
</comment>
<evidence type="ECO:0000259" key="3">
    <source>
        <dbReference type="PROSITE" id="PS50157"/>
    </source>
</evidence>
<dbReference type="InterPro" id="IPR013087">
    <property type="entry name" value="Znf_C2H2_type"/>
</dbReference>
<feature type="compositionally biased region" description="Basic and acidic residues" evidence="2">
    <location>
        <begin position="132"/>
        <end position="147"/>
    </location>
</feature>
<evidence type="ECO:0000256" key="2">
    <source>
        <dbReference type="SAM" id="MobiDB-lite"/>
    </source>
</evidence>
<dbReference type="GO" id="GO:0008270">
    <property type="term" value="F:zinc ion binding"/>
    <property type="evidence" value="ECO:0007669"/>
    <property type="project" value="UniProtKB-KW"/>
</dbReference>
<name>A0A6A4VUS2_AMPAM</name>
<evidence type="ECO:0000313" key="5">
    <source>
        <dbReference type="Proteomes" id="UP000440578"/>
    </source>
</evidence>
<keyword evidence="1" id="KW-0863">Zinc-finger</keyword>
<dbReference type="AlphaFoldDB" id="A0A6A4VUS2"/>
<sequence>MKRIAVDERRGGGGGGGMSARSIGRCWECPQCGKTMNWYNRSHHKAFHDGRTTCTTCGRVFTRINQLRVHRQRDPCGLLPSQGPGLAELPADLTSRLGPAAGLDPAPSAVTGGPQREPPPPTEADQFADVKPVVDEDHTVAPADPRQ</sequence>
<dbReference type="EMBL" id="VIIS01001679">
    <property type="protein sequence ID" value="KAF0294542.1"/>
    <property type="molecule type" value="Genomic_DNA"/>
</dbReference>
<keyword evidence="1" id="KW-0479">Metal-binding</keyword>
<accession>A0A6A4VUS2</accession>
<feature type="region of interest" description="Disordered" evidence="2">
    <location>
        <begin position="78"/>
        <end position="147"/>
    </location>
</feature>
<evidence type="ECO:0000313" key="4">
    <source>
        <dbReference type="EMBL" id="KAF0294542.1"/>
    </source>
</evidence>
<dbReference type="OrthoDB" id="6482909at2759"/>
<gene>
    <name evidence="4" type="ORF">FJT64_007788</name>
</gene>
<proteinExistence type="predicted"/>
<keyword evidence="5" id="KW-1185">Reference proteome</keyword>
<dbReference type="PROSITE" id="PS50157">
    <property type="entry name" value="ZINC_FINGER_C2H2_2"/>
    <property type="match status" value="1"/>
</dbReference>
<feature type="domain" description="C2H2-type" evidence="3">
    <location>
        <begin position="52"/>
        <end position="80"/>
    </location>
</feature>
<evidence type="ECO:0000256" key="1">
    <source>
        <dbReference type="PROSITE-ProRule" id="PRU00042"/>
    </source>
</evidence>